<dbReference type="SUPFAM" id="SSF55729">
    <property type="entry name" value="Acyl-CoA N-acyltransferases (Nat)"/>
    <property type="match status" value="1"/>
</dbReference>
<accession>A0A0V7ZNH3</accession>
<reference evidence="2 3" key="1">
    <citation type="journal article" date="2015" name="Genome Announc.">
        <title>Draft Genome of the Euendolithic (true boring) Cyanobacterium Mastigocoleus testarum strain BC008.</title>
        <authorList>
            <person name="Guida B.S."/>
            <person name="Garcia-Pichel F."/>
        </authorList>
    </citation>
    <scope>NUCLEOTIDE SEQUENCE [LARGE SCALE GENOMIC DNA]</scope>
    <source>
        <strain evidence="2 3">BC008</strain>
    </source>
</reference>
<dbReference type="GO" id="GO:0016747">
    <property type="term" value="F:acyltransferase activity, transferring groups other than amino-acyl groups"/>
    <property type="evidence" value="ECO:0007669"/>
    <property type="project" value="InterPro"/>
</dbReference>
<dbReference type="PROSITE" id="PS51186">
    <property type="entry name" value="GNAT"/>
    <property type="match status" value="1"/>
</dbReference>
<evidence type="ECO:0000259" key="1">
    <source>
        <dbReference type="PROSITE" id="PS51186"/>
    </source>
</evidence>
<dbReference type="CDD" id="cd04301">
    <property type="entry name" value="NAT_SF"/>
    <property type="match status" value="1"/>
</dbReference>
<protein>
    <recommendedName>
        <fullName evidence="1">N-acetyltransferase domain-containing protein</fullName>
    </recommendedName>
</protein>
<dbReference type="InterPro" id="IPR000182">
    <property type="entry name" value="GNAT_dom"/>
</dbReference>
<organism evidence="2 3">
    <name type="scientific">Mastigocoleus testarum BC008</name>
    <dbReference type="NCBI Taxonomy" id="371196"/>
    <lineage>
        <taxon>Bacteria</taxon>
        <taxon>Bacillati</taxon>
        <taxon>Cyanobacteriota</taxon>
        <taxon>Cyanophyceae</taxon>
        <taxon>Nostocales</taxon>
        <taxon>Hapalosiphonaceae</taxon>
        <taxon>Mastigocoleus</taxon>
    </lineage>
</organism>
<dbReference type="PANTHER" id="PTHR42791:SF1">
    <property type="entry name" value="N-ACETYLTRANSFERASE DOMAIN-CONTAINING PROTEIN"/>
    <property type="match status" value="1"/>
</dbReference>
<keyword evidence="3" id="KW-1185">Reference proteome</keyword>
<dbReference type="AlphaFoldDB" id="A0A0V7ZNH3"/>
<dbReference type="Pfam" id="PF00583">
    <property type="entry name" value="Acetyltransf_1"/>
    <property type="match status" value="1"/>
</dbReference>
<name>A0A0V7ZNH3_9CYAN</name>
<dbReference type="PANTHER" id="PTHR42791">
    <property type="entry name" value="GNAT FAMILY ACETYLTRANSFERASE"/>
    <property type="match status" value="1"/>
</dbReference>
<gene>
    <name evidence="2" type="ORF">BC008_25235</name>
</gene>
<proteinExistence type="predicted"/>
<dbReference type="EMBL" id="LMTZ01000098">
    <property type="protein sequence ID" value="KST66276.1"/>
    <property type="molecule type" value="Genomic_DNA"/>
</dbReference>
<evidence type="ECO:0000313" key="3">
    <source>
        <dbReference type="Proteomes" id="UP000053372"/>
    </source>
</evidence>
<evidence type="ECO:0000313" key="2">
    <source>
        <dbReference type="EMBL" id="KST66276.1"/>
    </source>
</evidence>
<dbReference type="Proteomes" id="UP000053372">
    <property type="component" value="Unassembled WGS sequence"/>
</dbReference>
<dbReference type="InterPro" id="IPR052523">
    <property type="entry name" value="Trichothecene_AcTrans"/>
</dbReference>
<dbReference type="Gene3D" id="3.40.630.30">
    <property type="match status" value="1"/>
</dbReference>
<comment type="caution">
    <text evidence="2">The sequence shown here is derived from an EMBL/GenBank/DDBJ whole genome shotgun (WGS) entry which is preliminary data.</text>
</comment>
<dbReference type="RefSeq" id="WP_027840624.1">
    <property type="nucleotide sequence ID" value="NZ_LMTZ01000098.1"/>
</dbReference>
<dbReference type="OrthoDB" id="9775804at2"/>
<sequence length="201" mass="23264">MTTIEVAHLEKKHKDDIVEVLFRSFEDYPLMQFFFGNAYQDSARYYWKYVYDFALIVDGILLGAFTEGELQGFAFVLSPQEPQKDFQSIITHLKKQLIAIIGEKIVMRIDAYLSFQDKNKPPQPHFYLDVISVDPQSQGKGLGKALLSQVHAISEQHPYSRGVALETQTEQNIAYYKRFGYSVYRIAELDGVKTSFMFRHD</sequence>
<feature type="domain" description="N-acetyltransferase" evidence="1">
    <location>
        <begin position="60"/>
        <end position="199"/>
    </location>
</feature>
<dbReference type="InterPro" id="IPR016181">
    <property type="entry name" value="Acyl_CoA_acyltransferase"/>
</dbReference>